<dbReference type="PROSITE" id="PS50893">
    <property type="entry name" value="ABC_TRANSPORTER_2"/>
    <property type="match status" value="1"/>
</dbReference>
<sequence>MQTTKNGSDVWLSKWTLNTSSFSASESAYNISHSRQQMFSQQDWSYPLGSRPVFPLKDLQEYDRTAFFLTVYVCVAVLNTVFTLIRAFLFAYGGVVAASELHEKLLHRVLYSTVSWWDETPWGRVVNRLCSDVYTVDDSLPFQLNICLASIVNLVGAILVTLFALPFLLPLVVILFVVYYFIQRYYRYTTCEVKRISSLTLSPLYSHITDTVTGLVTIRAHRFAERFSSILRDRLDKNLCAQYSSLAASQWLSVRLQLLGVVMVSAIAFAGVLETRFFYVETGLIGLAITYALSLTGLLNSLMCSFIDTEKELVSVERIAEYKENIPIEETTEDVENLDKFLYCRTVNGQIDFTCVSLRYGPNLPWALKNVTFRVEAGQRVGIIGRTGAGKSTIFQALLRAHSIETGKIFIDGSIDIAQMDPRAVRSIFGFVSQQPFIFSGTIRENLMVDNNTMPDDVIHTVISKADLDSWLDRCGGLEAEVTESGKNFSFGERQILCLCRMILAKPKIILIDEATAHMDEQKHTHMNQLIRSSLPQATVISIVHRTIGLETFDWIIELSNGAIHKQGPPSAFQDRHLEH</sequence>
<dbReference type="FunFam" id="3.40.50.300:FF:002145">
    <property type="entry name" value="ABC transporter (MsbA subfamily)"/>
    <property type="match status" value="1"/>
</dbReference>
<dbReference type="InterPro" id="IPR036640">
    <property type="entry name" value="ABC1_TM_sf"/>
</dbReference>
<name>A0A915DBV6_9BILA</name>
<comment type="subcellular location">
    <subcellularLocation>
        <location evidence="1">Cell membrane</location>
        <topology evidence="1">Multi-pass membrane protein</topology>
    </subcellularLocation>
</comment>
<dbReference type="Gene3D" id="3.40.50.300">
    <property type="entry name" value="P-loop containing nucleotide triphosphate hydrolases"/>
    <property type="match status" value="1"/>
</dbReference>
<dbReference type="CDD" id="cd18605">
    <property type="entry name" value="ABC_6TM_MRP7_D2_like"/>
    <property type="match status" value="1"/>
</dbReference>
<evidence type="ECO:0000256" key="1">
    <source>
        <dbReference type="ARBA" id="ARBA00004651"/>
    </source>
</evidence>
<evidence type="ECO:0000259" key="11">
    <source>
        <dbReference type="PROSITE" id="PS50893"/>
    </source>
</evidence>
<dbReference type="InterPro" id="IPR003593">
    <property type="entry name" value="AAA+_ATPase"/>
</dbReference>
<feature type="transmembrane region" description="Helical" evidence="10">
    <location>
        <begin position="66"/>
        <end position="92"/>
    </location>
</feature>
<dbReference type="SUPFAM" id="SSF90123">
    <property type="entry name" value="ABC transporter transmembrane region"/>
    <property type="match status" value="1"/>
</dbReference>
<dbReference type="Proteomes" id="UP000887574">
    <property type="component" value="Unplaced"/>
</dbReference>
<dbReference type="InterPro" id="IPR011527">
    <property type="entry name" value="ABC1_TM_dom"/>
</dbReference>
<keyword evidence="7 10" id="KW-1133">Transmembrane helix</keyword>
<evidence type="ECO:0000259" key="12">
    <source>
        <dbReference type="PROSITE" id="PS50929"/>
    </source>
</evidence>
<feature type="domain" description="ABC transporter" evidence="11">
    <location>
        <begin position="351"/>
        <end position="578"/>
    </location>
</feature>
<dbReference type="InterPro" id="IPR027417">
    <property type="entry name" value="P-loop_NTPase"/>
</dbReference>
<keyword evidence="6" id="KW-0067">ATP-binding</keyword>
<organism evidence="13 14">
    <name type="scientific">Ditylenchus dipsaci</name>
    <dbReference type="NCBI Taxonomy" id="166011"/>
    <lineage>
        <taxon>Eukaryota</taxon>
        <taxon>Metazoa</taxon>
        <taxon>Ecdysozoa</taxon>
        <taxon>Nematoda</taxon>
        <taxon>Chromadorea</taxon>
        <taxon>Rhabditida</taxon>
        <taxon>Tylenchina</taxon>
        <taxon>Tylenchomorpha</taxon>
        <taxon>Sphaerularioidea</taxon>
        <taxon>Anguinidae</taxon>
        <taxon>Anguininae</taxon>
        <taxon>Ditylenchus</taxon>
    </lineage>
</organism>
<evidence type="ECO:0000256" key="3">
    <source>
        <dbReference type="ARBA" id="ARBA00022475"/>
    </source>
</evidence>
<dbReference type="PANTHER" id="PTHR24223:SF330">
    <property type="entry name" value="ATP-BINDING CASSETTE SUB-FAMILY C MEMBER 10"/>
    <property type="match status" value="1"/>
</dbReference>
<keyword evidence="2" id="KW-0813">Transport</keyword>
<dbReference type="GO" id="GO:0005524">
    <property type="term" value="F:ATP binding"/>
    <property type="evidence" value="ECO:0007669"/>
    <property type="project" value="UniProtKB-KW"/>
</dbReference>
<keyword evidence="9" id="KW-0325">Glycoprotein</keyword>
<feature type="transmembrane region" description="Helical" evidence="10">
    <location>
        <begin position="151"/>
        <end position="182"/>
    </location>
</feature>
<proteinExistence type="predicted"/>
<keyword evidence="3" id="KW-1003">Cell membrane</keyword>
<evidence type="ECO:0000256" key="7">
    <source>
        <dbReference type="ARBA" id="ARBA00022989"/>
    </source>
</evidence>
<evidence type="ECO:0000256" key="10">
    <source>
        <dbReference type="SAM" id="Phobius"/>
    </source>
</evidence>
<evidence type="ECO:0000256" key="4">
    <source>
        <dbReference type="ARBA" id="ARBA00022692"/>
    </source>
</evidence>
<evidence type="ECO:0000256" key="9">
    <source>
        <dbReference type="ARBA" id="ARBA00023180"/>
    </source>
</evidence>
<dbReference type="PANTHER" id="PTHR24223">
    <property type="entry name" value="ATP-BINDING CASSETTE SUB-FAMILY C"/>
    <property type="match status" value="1"/>
</dbReference>
<dbReference type="Gene3D" id="1.20.1560.10">
    <property type="entry name" value="ABC transporter type 1, transmembrane domain"/>
    <property type="match status" value="1"/>
</dbReference>
<dbReference type="GO" id="GO:0016887">
    <property type="term" value="F:ATP hydrolysis activity"/>
    <property type="evidence" value="ECO:0007669"/>
    <property type="project" value="InterPro"/>
</dbReference>
<feature type="transmembrane region" description="Helical" evidence="10">
    <location>
        <begin position="285"/>
        <end position="307"/>
    </location>
</feature>
<evidence type="ECO:0000313" key="14">
    <source>
        <dbReference type="WBParaSite" id="jg18268"/>
    </source>
</evidence>
<reference evidence="14" key="1">
    <citation type="submission" date="2022-11" db="UniProtKB">
        <authorList>
            <consortium name="WormBaseParasite"/>
        </authorList>
    </citation>
    <scope>IDENTIFICATION</scope>
</reference>
<dbReference type="SMART" id="SM00382">
    <property type="entry name" value="AAA"/>
    <property type="match status" value="1"/>
</dbReference>
<feature type="transmembrane region" description="Helical" evidence="10">
    <location>
        <begin position="258"/>
        <end position="279"/>
    </location>
</feature>
<dbReference type="PROSITE" id="PS50929">
    <property type="entry name" value="ABC_TM1F"/>
    <property type="match status" value="1"/>
</dbReference>
<evidence type="ECO:0000256" key="2">
    <source>
        <dbReference type="ARBA" id="ARBA00022448"/>
    </source>
</evidence>
<dbReference type="AlphaFoldDB" id="A0A915DBV6"/>
<accession>A0A915DBV6</accession>
<evidence type="ECO:0000256" key="6">
    <source>
        <dbReference type="ARBA" id="ARBA00022840"/>
    </source>
</evidence>
<keyword evidence="13" id="KW-1185">Reference proteome</keyword>
<keyword evidence="8 10" id="KW-0472">Membrane</keyword>
<dbReference type="GO" id="GO:0140359">
    <property type="term" value="F:ABC-type transporter activity"/>
    <property type="evidence" value="ECO:0007669"/>
    <property type="project" value="InterPro"/>
</dbReference>
<dbReference type="WBParaSite" id="jg18268">
    <property type="protein sequence ID" value="jg18268"/>
    <property type="gene ID" value="jg18268"/>
</dbReference>
<dbReference type="InterPro" id="IPR003439">
    <property type="entry name" value="ABC_transporter-like_ATP-bd"/>
</dbReference>
<dbReference type="GO" id="GO:0005886">
    <property type="term" value="C:plasma membrane"/>
    <property type="evidence" value="ECO:0007669"/>
    <property type="project" value="UniProtKB-SubCell"/>
</dbReference>
<evidence type="ECO:0000313" key="13">
    <source>
        <dbReference type="Proteomes" id="UP000887574"/>
    </source>
</evidence>
<keyword evidence="5" id="KW-0547">Nucleotide-binding</keyword>
<keyword evidence="4 10" id="KW-0812">Transmembrane</keyword>
<dbReference type="Pfam" id="PF00664">
    <property type="entry name" value="ABC_membrane"/>
    <property type="match status" value="1"/>
</dbReference>
<evidence type="ECO:0000256" key="5">
    <source>
        <dbReference type="ARBA" id="ARBA00022741"/>
    </source>
</evidence>
<protein>
    <submittedName>
        <fullName evidence="14">Uncharacterized protein</fullName>
    </submittedName>
</protein>
<dbReference type="SUPFAM" id="SSF52540">
    <property type="entry name" value="P-loop containing nucleoside triphosphate hydrolases"/>
    <property type="match status" value="1"/>
</dbReference>
<dbReference type="InterPro" id="IPR050173">
    <property type="entry name" value="ABC_transporter_C-like"/>
</dbReference>
<evidence type="ECO:0000256" key="8">
    <source>
        <dbReference type="ARBA" id="ARBA00023136"/>
    </source>
</evidence>
<feature type="domain" description="ABC transmembrane type-1" evidence="12">
    <location>
        <begin position="68"/>
        <end position="303"/>
    </location>
</feature>
<dbReference type="Pfam" id="PF00005">
    <property type="entry name" value="ABC_tran"/>
    <property type="match status" value="1"/>
</dbReference>